<keyword evidence="3" id="KW-1185">Reference proteome</keyword>
<dbReference type="GO" id="GO:0008168">
    <property type="term" value="F:methyltransferase activity"/>
    <property type="evidence" value="ECO:0007669"/>
    <property type="project" value="UniProtKB-KW"/>
</dbReference>
<dbReference type="PANTHER" id="PTHR34203:SF15">
    <property type="entry name" value="SLL1173 PROTEIN"/>
    <property type="match status" value="1"/>
</dbReference>
<dbReference type="Proteomes" id="UP000605361">
    <property type="component" value="Unassembled WGS sequence"/>
</dbReference>
<keyword evidence="2" id="KW-0808">Transferase</keyword>
<dbReference type="RefSeq" id="WP_195895685.1">
    <property type="nucleotide sequence ID" value="NZ_JADOGI010000032.1"/>
</dbReference>
<sequence length="255" mass="28362">MIRLTAAAALLRAGATVSLSEPELLGLSTCVRPGAVCFDIGAAYGMYTYPLAQLVGPTGQVHSFEPLPLPYRLLETGVRASGARNVRVTNAALGASLGWRTLRLPYRFGLPIHGWAHLEEGLKHPGQFAAAKTLEVPVYSVDRVCELREIARVDFMKVDVEGFEAEVLEGARWTIEQHRPALLMEIEQRHVDKYGRTSAEVAGSLIERGYRMHVWHGRRWRRTDRVAAPRRNYLFIANALGKPDGGRHVRTWDGA</sequence>
<dbReference type="AlphaFoldDB" id="A0A931EYP0"/>
<dbReference type="PANTHER" id="PTHR34203">
    <property type="entry name" value="METHYLTRANSFERASE, FKBM FAMILY PROTEIN"/>
    <property type="match status" value="1"/>
</dbReference>
<dbReference type="EMBL" id="JADOGI010000032">
    <property type="protein sequence ID" value="MBF8186712.1"/>
    <property type="molecule type" value="Genomic_DNA"/>
</dbReference>
<protein>
    <submittedName>
        <fullName evidence="2">FkbM family methyltransferase</fullName>
    </submittedName>
</protein>
<proteinExistence type="predicted"/>
<gene>
    <name evidence="2" type="ORF">ITP53_13365</name>
</gene>
<dbReference type="Pfam" id="PF05050">
    <property type="entry name" value="Methyltransf_21"/>
    <property type="match status" value="1"/>
</dbReference>
<evidence type="ECO:0000313" key="2">
    <source>
        <dbReference type="EMBL" id="MBF8186712.1"/>
    </source>
</evidence>
<dbReference type="NCBIfam" id="TIGR01444">
    <property type="entry name" value="fkbM_fam"/>
    <property type="match status" value="1"/>
</dbReference>
<dbReference type="InterPro" id="IPR052514">
    <property type="entry name" value="SAM-dependent_MTase"/>
</dbReference>
<reference evidence="2" key="1">
    <citation type="submission" date="2020-11" db="EMBL/GenBank/DDBJ databases">
        <title>Whole-genome analyses of Nonomuraea sp. K274.</title>
        <authorList>
            <person name="Veyisoglu A."/>
        </authorList>
    </citation>
    <scope>NUCLEOTIDE SEQUENCE</scope>
    <source>
        <strain evidence="2">K274</strain>
    </source>
</reference>
<dbReference type="Gene3D" id="3.40.50.150">
    <property type="entry name" value="Vaccinia Virus protein VP39"/>
    <property type="match status" value="1"/>
</dbReference>
<name>A0A931EYP0_9ACTN</name>
<keyword evidence="2" id="KW-0489">Methyltransferase</keyword>
<comment type="caution">
    <text evidence="2">The sequence shown here is derived from an EMBL/GenBank/DDBJ whole genome shotgun (WGS) entry which is preliminary data.</text>
</comment>
<evidence type="ECO:0000259" key="1">
    <source>
        <dbReference type="Pfam" id="PF05050"/>
    </source>
</evidence>
<organism evidence="2 3">
    <name type="scientific">Nonomuraea cypriaca</name>
    <dbReference type="NCBI Taxonomy" id="1187855"/>
    <lineage>
        <taxon>Bacteria</taxon>
        <taxon>Bacillati</taxon>
        <taxon>Actinomycetota</taxon>
        <taxon>Actinomycetes</taxon>
        <taxon>Streptosporangiales</taxon>
        <taxon>Streptosporangiaceae</taxon>
        <taxon>Nonomuraea</taxon>
    </lineage>
</organism>
<dbReference type="InterPro" id="IPR006342">
    <property type="entry name" value="FkbM_mtfrase"/>
</dbReference>
<dbReference type="InterPro" id="IPR029063">
    <property type="entry name" value="SAM-dependent_MTases_sf"/>
</dbReference>
<feature type="domain" description="Methyltransferase FkbM" evidence="1">
    <location>
        <begin position="39"/>
        <end position="212"/>
    </location>
</feature>
<dbReference type="SUPFAM" id="SSF53335">
    <property type="entry name" value="S-adenosyl-L-methionine-dependent methyltransferases"/>
    <property type="match status" value="1"/>
</dbReference>
<accession>A0A931EYP0</accession>
<dbReference type="GO" id="GO:0032259">
    <property type="term" value="P:methylation"/>
    <property type="evidence" value="ECO:0007669"/>
    <property type="project" value="UniProtKB-KW"/>
</dbReference>
<evidence type="ECO:0000313" key="3">
    <source>
        <dbReference type="Proteomes" id="UP000605361"/>
    </source>
</evidence>